<dbReference type="Proteomes" id="UP000326396">
    <property type="component" value="Linkage Group LG4"/>
</dbReference>
<comment type="caution">
    <text evidence="9">The sequence shown here is derived from an EMBL/GenBank/DDBJ whole genome shotgun (WGS) entry which is preliminary data.</text>
</comment>
<dbReference type="PROSITE" id="PS50089">
    <property type="entry name" value="ZF_RING_2"/>
    <property type="match status" value="1"/>
</dbReference>
<dbReference type="InterPro" id="IPR001841">
    <property type="entry name" value="Znf_RING"/>
</dbReference>
<sequence length="203" mass="22101">MASSAEFKLFFNVTVNKVFMTVATCVVGLGGATVGVIAGTIHGPATETGLVRGACVGAVAGAITALQLMDMIINGEPFSKISFLYSLVNGQVFAEWVTPAVLKAYQWQISGVETTFADVFDICDVSGSKGLCEDSINKLPRFMFTNSCNKIGSHDSNCVICLQNFNNREEVRELPKCRHMFHLMCIDEWLIRTGSCPVCRRNV</sequence>
<dbReference type="CDD" id="cd16461">
    <property type="entry name" value="RING-H2_EL5-like"/>
    <property type="match status" value="1"/>
</dbReference>
<feature type="transmembrane region" description="Helical" evidence="7">
    <location>
        <begin position="50"/>
        <end position="69"/>
    </location>
</feature>
<feature type="domain" description="RING-type" evidence="8">
    <location>
        <begin position="158"/>
        <end position="200"/>
    </location>
</feature>
<dbReference type="Gene3D" id="3.30.40.10">
    <property type="entry name" value="Zinc/RING finger domain, C3HC4 (zinc finger)"/>
    <property type="match status" value="1"/>
</dbReference>
<evidence type="ECO:0000256" key="2">
    <source>
        <dbReference type="ARBA" id="ARBA00022723"/>
    </source>
</evidence>
<feature type="transmembrane region" description="Helical" evidence="7">
    <location>
        <begin position="18"/>
        <end position="38"/>
    </location>
</feature>
<comment type="subcellular location">
    <subcellularLocation>
        <location evidence="1">Membrane</location>
    </subcellularLocation>
</comment>
<evidence type="ECO:0000256" key="1">
    <source>
        <dbReference type="ARBA" id="ARBA00004370"/>
    </source>
</evidence>
<keyword evidence="5 7" id="KW-0472">Membrane</keyword>
<dbReference type="GO" id="GO:0008270">
    <property type="term" value="F:zinc ion binding"/>
    <property type="evidence" value="ECO:0007669"/>
    <property type="project" value="UniProtKB-KW"/>
</dbReference>
<dbReference type="SUPFAM" id="SSF57850">
    <property type="entry name" value="RING/U-box"/>
    <property type="match status" value="1"/>
</dbReference>
<organism evidence="9 10">
    <name type="scientific">Mikania micrantha</name>
    <name type="common">bitter vine</name>
    <dbReference type="NCBI Taxonomy" id="192012"/>
    <lineage>
        <taxon>Eukaryota</taxon>
        <taxon>Viridiplantae</taxon>
        <taxon>Streptophyta</taxon>
        <taxon>Embryophyta</taxon>
        <taxon>Tracheophyta</taxon>
        <taxon>Spermatophyta</taxon>
        <taxon>Magnoliopsida</taxon>
        <taxon>eudicotyledons</taxon>
        <taxon>Gunneridae</taxon>
        <taxon>Pentapetalae</taxon>
        <taxon>asterids</taxon>
        <taxon>campanulids</taxon>
        <taxon>Asterales</taxon>
        <taxon>Asteraceae</taxon>
        <taxon>Asteroideae</taxon>
        <taxon>Heliantheae alliance</taxon>
        <taxon>Eupatorieae</taxon>
        <taxon>Mikania</taxon>
    </lineage>
</organism>
<evidence type="ECO:0000256" key="4">
    <source>
        <dbReference type="ARBA" id="ARBA00022833"/>
    </source>
</evidence>
<dbReference type="GO" id="GO:0016020">
    <property type="term" value="C:membrane"/>
    <property type="evidence" value="ECO:0007669"/>
    <property type="project" value="UniProtKB-SubCell"/>
</dbReference>
<keyword evidence="7" id="KW-1133">Transmembrane helix</keyword>
<keyword evidence="3 6" id="KW-0863">Zinc-finger</keyword>
<keyword evidence="4" id="KW-0862">Zinc</keyword>
<evidence type="ECO:0000313" key="9">
    <source>
        <dbReference type="EMBL" id="KAD4178875.1"/>
    </source>
</evidence>
<proteinExistence type="predicted"/>
<dbReference type="Pfam" id="PF13639">
    <property type="entry name" value="zf-RING_2"/>
    <property type="match status" value="1"/>
</dbReference>
<protein>
    <recommendedName>
        <fullName evidence="8">RING-type domain-containing protein</fullName>
    </recommendedName>
</protein>
<evidence type="ECO:0000256" key="5">
    <source>
        <dbReference type="ARBA" id="ARBA00023136"/>
    </source>
</evidence>
<reference evidence="9 10" key="1">
    <citation type="submission" date="2019-05" db="EMBL/GenBank/DDBJ databases">
        <title>Mikania micrantha, genome provides insights into the molecular mechanism of rapid growth.</title>
        <authorList>
            <person name="Liu B."/>
        </authorList>
    </citation>
    <scope>NUCLEOTIDE SEQUENCE [LARGE SCALE GENOMIC DNA]</scope>
    <source>
        <strain evidence="9">NLD-2019</strain>
        <tissue evidence="9">Leaf</tissue>
    </source>
</reference>
<evidence type="ECO:0000256" key="6">
    <source>
        <dbReference type="PROSITE-ProRule" id="PRU00175"/>
    </source>
</evidence>
<dbReference type="SMART" id="SM00184">
    <property type="entry name" value="RING"/>
    <property type="match status" value="1"/>
</dbReference>
<keyword evidence="7" id="KW-0812">Transmembrane</keyword>
<gene>
    <name evidence="9" type="ORF">E3N88_27466</name>
</gene>
<evidence type="ECO:0000256" key="3">
    <source>
        <dbReference type="ARBA" id="ARBA00022771"/>
    </source>
</evidence>
<dbReference type="PANTHER" id="PTHR46151">
    <property type="entry name" value="NEP1-INTERACTING PROTEIN-LIKE 2"/>
    <property type="match status" value="1"/>
</dbReference>
<dbReference type="OrthoDB" id="8062037at2759"/>
<name>A0A5N6MZJ0_9ASTR</name>
<accession>A0A5N6MZJ0</accession>
<keyword evidence="10" id="KW-1185">Reference proteome</keyword>
<evidence type="ECO:0000313" key="10">
    <source>
        <dbReference type="Proteomes" id="UP000326396"/>
    </source>
</evidence>
<dbReference type="PANTHER" id="PTHR46151:SF12">
    <property type="entry name" value="RING_U-BOX SUPERFAMILY PROTEIN"/>
    <property type="match status" value="1"/>
</dbReference>
<dbReference type="EMBL" id="SZYD01000014">
    <property type="protein sequence ID" value="KAD4178875.1"/>
    <property type="molecule type" value="Genomic_DNA"/>
</dbReference>
<evidence type="ECO:0000259" key="8">
    <source>
        <dbReference type="PROSITE" id="PS50089"/>
    </source>
</evidence>
<dbReference type="InterPro" id="IPR013083">
    <property type="entry name" value="Znf_RING/FYVE/PHD"/>
</dbReference>
<keyword evidence="2" id="KW-0479">Metal-binding</keyword>
<evidence type="ECO:0000256" key="7">
    <source>
        <dbReference type="SAM" id="Phobius"/>
    </source>
</evidence>
<dbReference type="AlphaFoldDB" id="A0A5N6MZJ0"/>